<dbReference type="EMBL" id="OIVN01000787">
    <property type="protein sequence ID" value="SPC85565.1"/>
    <property type="molecule type" value="Genomic_DNA"/>
</dbReference>
<gene>
    <name evidence="1" type="ORF">FSB_LOCUS13447</name>
</gene>
<sequence length="80" mass="8421">MALVYLGQHQRVFFNFGASTTAVSTSAATASTVSAGLSLVDGDITAVQAVTVHSFDRVPHRLLVAEGNESEASLLEEEEI</sequence>
<proteinExistence type="predicted"/>
<name>A0A2N9FEM8_FAGSY</name>
<evidence type="ECO:0000313" key="1">
    <source>
        <dbReference type="EMBL" id="SPC85565.1"/>
    </source>
</evidence>
<accession>A0A2N9FEM8</accession>
<reference evidence="1" key="1">
    <citation type="submission" date="2018-02" db="EMBL/GenBank/DDBJ databases">
        <authorList>
            <person name="Cohen D.B."/>
            <person name="Kent A.D."/>
        </authorList>
    </citation>
    <scope>NUCLEOTIDE SEQUENCE</scope>
</reference>
<dbReference type="AlphaFoldDB" id="A0A2N9FEM8"/>
<organism evidence="1">
    <name type="scientific">Fagus sylvatica</name>
    <name type="common">Beechnut</name>
    <dbReference type="NCBI Taxonomy" id="28930"/>
    <lineage>
        <taxon>Eukaryota</taxon>
        <taxon>Viridiplantae</taxon>
        <taxon>Streptophyta</taxon>
        <taxon>Embryophyta</taxon>
        <taxon>Tracheophyta</taxon>
        <taxon>Spermatophyta</taxon>
        <taxon>Magnoliopsida</taxon>
        <taxon>eudicotyledons</taxon>
        <taxon>Gunneridae</taxon>
        <taxon>Pentapetalae</taxon>
        <taxon>rosids</taxon>
        <taxon>fabids</taxon>
        <taxon>Fagales</taxon>
        <taxon>Fagaceae</taxon>
        <taxon>Fagus</taxon>
    </lineage>
</organism>
<protein>
    <submittedName>
        <fullName evidence="1">Uncharacterized protein</fullName>
    </submittedName>
</protein>